<protein>
    <submittedName>
        <fullName evidence="2">Histidinol-phosphate aminotransferase</fullName>
        <ecNumber evidence="2">2.6.1.9</ecNumber>
    </submittedName>
</protein>
<feature type="domain" description="Aminotransferase class I/classII large" evidence="1">
    <location>
        <begin position="8"/>
        <end position="63"/>
    </location>
</feature>
<dbReference type="Gene3D" id="3.90.1150.10">
    <property type="entry name" value="Aspartate Aminotransferase, domain 1"/>
    <property type="match status" value="1"/>
</dbReference>
<dbReference type="GO" id="GO:0004400">
    <property type="term" value="F:histidinol-phosphate transaminase activity"/>
    <property type="evidence" value="ECO:0007669"/>
    <property type="project" value="UniProtKB-EC"/>
</dbReference>
<keyword evidence="2" id="KW-0032">Aminotransferase</keyword>
<name>A0A4Y7RRI0_9FIRM</name>
<evidence type="ECO:0000259" key="1">
    <source>
        <dbReference type="Pfam" id="PF00155"/>
    </source>
</evidence>
<dbReference type="InterPro" id="IPR004839">
    <property type="entry name" value="Aminotransferase_I/II_large"/>
</dbReference>
<dbReference type="GO" id="GO:0030170">
    <property type="term" value="F:pyridoxal phosphate binding"/>
    <property type="evidence" value="ECO:0007669"/>
    <property type="project" value="InterPro"/>
</dbReference>
<reference evidence="2 3" key="1">
    <citation type="journal article" date="2018" name="Environ. Microbiol.">
        <title>Novel energy conservation strategies and behaviour of Pelotomaculum schinkii driving syntrophic propionate catabolism.</title>
        <authorList>
            <person name="Hidalgo-Ahumada C.A.P."/>
            <person name="Nobu M.K."/>
            <person name="Narihiro T."/>
            <person name="Tamaki H."/>
            <person name="Liu W.T."/>
            <person name="Kamagata Y."/>
            <person name="Stams A.J.M."/>
            <person name="Imachi H."/>
            <person name="Sousa D.Z."/>
        </authorList>
    </citation>
    <scope>NUCLEOTIDE SEQUENCE [LARGE SCALE GENOMIC DNA]</scope>
    <source>
        <strain evidence="2 3">MGP</strain>
    </source>
</reference>
<dbReference type="InterPro" id="IPR015422">
    <property type="entry name" value="PyrdxlP-dep_Trfase_small"/>
</dbReference>
<sequence length="74" mass="8347">MGIFYVPTEANFIFADLGVEMSVLFPELLKRGVIIRPGSYWGYPTFARITIGTPDENQFFLEQLADALNSLKES</sequence>
<dbReference type="Pfam" id="PF00155">
    <property type="entry name" value="Aminotran_1_2"/>
    <property type="match status" value="1"/>
</dbReference>
<comment type="caution">
    <text evidence="2">The sequence shown here is derived from an EMBL/GenBank/DDBJ whole genome shotgun (WGS) entry which is preliminary data.</text>
</comment>
<keyword evidence="2" id="KW-0808">Transferase</keyword>
<dbReference type="EMBL" id="QFFZ01000014">
    <property type="protein sequence ID" value="TEB11451.1"/>
    <property type="molecule type" value="Genomic_DNA"/>
</dbReference>
<dbReference type="SUPFAM" id="SSF53383">
    <property type="entry name" value="PLP-dependent transferases"/>
    <property type="match status" value="1"/>
</dbReference>
<proteinExistence type="predicted"/>
<dbReference type="RefSeq" id="WP_192902853.1">
    <property type="nucleotide sequence ID" value="NZ_QFFZ01000014.1"/>
</dbReference>
<gene>
    <name evidence="2" type="primary">hisC_1</name>
    <name evidence="2" type="ORF">Pmgp_01639</name>
</gene>
<evidence type="ECO:0000313" key="2">
    <source>
        <dbReference type="EMBL" id="TEB11451.1"/>
    </source>
</evidence>
<dbReference type="EC" id="2.6.1.9" evidence="2"/>
<evidence type="ECO:0000313" key="3">
    <source>
        <dbReference type="Proteomes" id="UP000297597"/>
    </source>
</evidence>
<dbReference type="Proteomes" id="UP000297597">
    <property type="component" value="Unassembled WGS sequence"/>
</dbReference>
<organism evidence="2 3">
    <name type="scientific">Pelotomaculum propionicicum</name>
    <dbReference type="NCBI Taxonomy" id="258475"/>
    <lineage>
        <taxon>Bacteria</taxon>
        <taxon>Bacillati</taxon>
        <taxon>Bacillota</taxon>
        <taxon>Clostridia</taxon>
        <taxon>Eubacteriales</taxon>
        <taxon>Desulfotomaculaceae</taxon>
        <taxon>Pelotomaculum</taxon>
    </lineage>
</organism>
<accession>A0A4Y7RRI0</accession>
<keyword evidence="3" id="KW-1185">Reference proteome</keyword>
<dbReference type="InterPro" id="IPR015424">
    <property type="entry name" value="PyrdxlP-dep_Trfase"/>
</dbReference>
<dbReference type="AlphaFoldDB" id="A0A4Y7RRI0"/>